<dbReference type="EMBL" id="JACYNR010000046">
    <property type="protein sequence ID" value="MBD8129219.1"/>
    <property type="molecule type" value="Genomic_DNA"/>
</dbReference>
<gene>
    <name evidence="1" type="ORF">IFT41_24300</name>
</gene>
<keyword evidence="2" id="KW-1185">Reference proteome</keyword>
<proteinExistence type="predicted"/>
<reference evidence="1 2" key="1">
    <citation type="journal article" date="2020" name="FEMS Microbiol. Ecol.">
        <title>Temporal dynamics of bacterial communities during seed development and maturation.</title>
        <authorList>
            <person name="Chesneau G."/>
            <person name="Torres-Cortes G."/>
            <person name="Briand M."/>
            <person name="Darrasse A."/>
            <person name="Preveaux A."/>
            <person name="Marais C."/>
            <person name="Jacques M.A."/>
            <person name="Shade A."/>
            <person name="Barret M."/>
        </authorList>
    </citation>
    <scope>NUCLEOTIDE SEQUENCE [LARGE SCALE GENOMIC DNA]</scope>
    <source>
        <strain evidence="1 2">CFBP13709</strain>
    </source>
</reference>
<organism evidence="1 2">
    <name type="scientific">Enterobacter agglomerans</name>
    <name type="common">Erwinia herbicola</name>
    <name type="synonym">Pantoea agglomerans</name>
    <dbReference type="NCBI Taxonomy" id="549"/>
    <lineage>
        <taxon>Bacteria</taxon>
        <taxon>Pseudomonadati</taxon>
        <taxon>Pseudomonadota</taxon>
        <taxon>Gammaproteobacteria</taxon>
        <taxon>Enterobacterales</taxon>
        <taxon>Erwiniaceae</taxon>
        <taxon>Pantoea</taxon>
        <taxon>Pantoea agglomerans group</taxon>
    </lineage>
</organism>
<accession>A0ACC5PW03</accession>
<evidence type="ECO:0000313" key="1">
    <source>
        <dbReference type="EMBL" id="MBD8129219.1"/>
    </source>
</evidence>
<protein>
    <submittedName>
        <fullName evidence="1">ParA family protein</fullName>
    </submittedName>
</protein>
<dbReference type="Proteomes" id="UP000610459">
    <property type="component" value="Unassembled WGS sequence"/>
</dbReference>
<comment type="caution">
    <text evidence="1">The sequence shown here is derived from an EMBL/GenBank/DDBJ whole genome shotgun (WGS) entry which is preliminary data.</text>
</comment>
<name>A0ACC5PW03_ENTAG</name>
<evidence type="ECO:0000313" key="2">
    <source>
        <dbReference type="Proteomes" id="UP000610459"/>
    </source>
</evidence>
<sequence length="365" mass="41048">MMLAACLRLKEGQNMISAQEQALRNAKLSHSMTWKQLADALDVTERSILSYVAVPGSRGYREMPAEVWQKLEAFSGHQLVRNDLSLYYPKRKVISISSQKGGVGKTTIAAIKASIYANMGYRTLVIDMDPQGNLTEQYYSEDQAFPSEILADPESDEFTPGPAHIWNMFMDDAEIKPLQLTENLFLIGSSLDLVDIQLGDSDTVISNFHKSILKLQEDFDLIILDTLPSFGNALAAAHRAADWLVIPTELARFSKKGIVYQLRTAMNTKKLYGTELQLLGIVINKIIYTNRKSNELLRIQENYRELLADQYGELLLKPELKTATSIVESQAIGIPLIEYAPKSETSLQFTQLALEILRRIKAEEE</sequence>